<dbReference type="InterPro" id="IPR029063">
    <property type="entry name" value="SAM-dependent_MTases_sf"/>
</dbReference>
<reference evidence="1 2" key="1">
    <citation type="submission" date="2021-01" db="EMBL/GenBank/DDBJ databases">
        <title>Genomic Encyclopedia of Type Strains, Phase IV (KMG-IV): sequencing the most valuable type-strain genomes for metagenomic binning, comparative biology and taxonomic classification.</title>
        <authorList>
            <person name="Goeker M."/>
        </authorList>
    </citation>
    <scope>NUCLEOTIDE SEQUENCE [LARGE SCALE GENOMIC DNA]</scope>
    <source>
        <strain evidence="1 2">DSM 24436</strain>
    </source>
</reference>
<comment type="caution">
    <text evidence="1">The sequence shown here is derived from an EMBL/GenBank/DDBJ whole genome shotgun (WGS) entry which is preliminary data.</text>
</comment>
<dbReference type="Pfam" id="PF12847">
    <property type="entry name" value="Methyltransf_18"/>
    <property type="match status" value="1"/>
</dbReference>
<dbReference type="SUPFAM" id="SSF53335">
    <property type="entry name" value="S-adenosyl-L-methionine-dependent methyltransferases"/>
    <property type="match status" value="1"/>
</dbReference>
<protein>
    <submittedName>
        <fullName evidence="1">tRNA (Adenine22-N1)-methyltransferase</fullName>
        <ecNumber evidence="1">2.1.1.217</ecNumber>
    </submittedName>
</protein>
<dbReference type="Gene3D" id="3.40.50.150">
    <property type="entry name" value="Vaccinia Virus protein VP39"/>
    <property type="match status" value="1"/>
</dbReference>
<dbReference type="InterPro" id="IPR006901">
    <property type="entry name" value="TrmK"/>
</dbReference>
<evidence type="ECO:0000313" key="2">
    <source>
        <dbReference type="Proteomes" id="UP000767854"/>
    </source>
</evidence>
<dbReference type="PIRSF" id="PIRSF018637">
    <property type="entry name" value="TrmK"/>
    <property type="match status" value="1"/>
</dbReference>
<dbReference type="PANTHER" id="PTHR38451:SF1">
    <property type="entry name" value="TRNA (ADENINE(22)-N(1))-METHYLTRANSFERASE"/>
    <property type="match status" value="1"/>
</dbReference>
<gene>
    <name evidence="1" type="ORF">JOC49_000204</name>
</gene>
<keyword evidence="2" id="KW-1185">Reference proteome</keyword>
<dbReference type="GO" id="GO:0032259">
    <property type="term" value="P:methylation"/>
    <property type="evidence" value="ECO:0007669"/>
    <property type="project" value="UniProtKB-KW"/>
</dbReference>
<dbReference type="GO" id="GO:0160105">
    <property type="term" value="F:tRNA (adenine(22)-N1)-methyltransferase activity"/>
    <property type="evidence" value="ECO:0007669"/>
    <property type="project" value="UniProtKB-EC"/>
</dbReference>
<accession>A0ABS2MMR7</accession>
<dbReference type="PANTHER" id="PTHR38451">
    <property type="entry name" value="TRNA (ADENINE(22)-N(1))-METHYLTRANSFERASE"/>
    <property type="match status" value="1"/>
</dbReference>
<dbReference type="EC" id="2.1.1.217" evidence="1"/>
<dbReference type="RefSeq" id="WP_204661283.1">
    <property type="nucleotide sequence ID" value="NZ_JAFBDT010000001.1"/>
</dbReference>
<name>A0ABS2MMR7_9FIRM</name>
<dbReference type="EMBL" id="JAFBDT010000001">
    <property type="protein sequence ID" value="MBM7560695.1"/>
    <property type="molecule type" value="Genomic_DNA"/>
</dbReference>
<dbReference type="Proteomes" id="UP000767854">
    <property type="component" value="Unassembled WGS sequence"/>
</dbReference>
<sequence>MNKPKISKRLKFMASLIEDTSSIADIGTDHGYLPLYLMQNNRIKHAILCDVNLGPLENAKSTFLMTSYSAHVEFRLGSGIEPIEKSEVDLVIIAGMGGGLIQELLTQNISKSKSFKKILLQPMTEQSALRKWINENLTECYLDYYIHEGNKFYEIITLGINSEVDYIDIQSISDDLEFGYRVASKNIEEYLRFLNHKKEKYQMIQLKSKHLLDKQNFCAEKLDTIKRIQEHLKGAIL</sequence>
<keyword evidence="1" id="KW-0489">Methyltransferase</keyword>
<organism evidence="1 2">
    <name type="scientific">Fusibacter tunisiensis</name>
    <dbReference type="NCBI Taxonomy" id="1008308"/>
    <lineage>
        <taxon>Bacteria</taxon>
        <taxon>Bacillati</taxon>
        <taxon>Bacillota</taxon>
        <taxon>Clostridia</taxon>
        <taxon>Eubacteriales</taxon>
        <taxon>Eubacteriales Family XII. Incertae Sedis</taxon>
        <taxon>Fusibacter</taxon>
    </lineage>
</organism>
<evidence type="ECO:0000313" key="1">
    <source>
        <dbReference type="EMBL" id="MBM7560695.1"/>
    </source>
</evidence>
<keyword evidence="1" id="KW-0808">Transferase</keyword>
<proteinExistence type="predicted"/>